<proteinExistence type="predicted"/>
<reference evidence="2 4" key="2">
    <citation type="submission" date="2019-04" db="EMBL/GenBank/DDBJ databases">
        <title>Microbes associate with the intestines of laboratory mice.</title>
        <authorList>
            <person name="Navarre W."/>
            <person name="Wong E."/>
            <person name="Huang K."/>
            <person name="Tropini C."/>
            <person name="Ng K."/>
            <person name="Yu B."/>
        </authorList>
    </citation>
    <scope>NUCLEOTIDE SEQUENCE [LARGE SCALE GENOMIC DNA]</scope>
    <source>
        <strain evidence="2 4">NM26_J9</strain>
    </source>
</reference>
<evidence type="ECO:0000313" key="2">
    <source>
        <dbReference type="EMBL" id="TGY53340.1"/>
    </source>
</evidence>
<dbReference type="EMBL" id="QZFR01000139">
    <property type="protein sequence ID" value="RXV62702.1"/>
    <property type="molecule type" value="Genomic_DNA"/>
</dbReference>
<dbReference type="AlphaFoldDB" id="A0A4Q2A0R1"/>
<organism evidence="1 3">
    <name type="scientific">Ligilactobacillus murinus</name>
    <dbReference type="NCBI Taxonomy" id="1622"/>
    <lineage>
        <taxon>Bacteria</taxon>
        <taxon>Bacillati</taxon>
        <taxon>Bacillota</taxon>
        <taxon>Bacilli</taxon>
        <taxon>Lactobacillales</taxon>
        <taxon>Lactobacillaceae</taxon>
        <taxon>Ligilactobacillus</taxon>
    </lineage>
</organism>
<dbReference type="RefSeq" id="WP_004048853.1">
    <property type="nucleotide sequence ID" value="NZ_CABIVU010000040.1"/>
</dbReference>
<dbReference type="EMBL" id="SRYK01000062">
    <property type="protein sequence ID" value="TGY53340.1"/>
    <property type="molecule type" value="Genomic_DNA"/>
</dbReference>
<evidence type="ECO:0000313" key="1">
    <source>
        <dbReference type="EMBL" id="RXV62702.1"/>
    </source>
</evidence>
<evidence type="ECO:0000313" key="3">
    <source>
        <dbReference type="Proteomes" id="UP000289316"/>
    </source>
</evidence>
<reference evidence="1 3" key="1">
    <citation type="submission" date="2018-09" db="EMBL/GenBank/DDBJ databases">
        <title>Murine metabolic-syndrome-specific gut microbial biobank.</title>
        <authorList>
            <person name="Liu C."/>
        </authorList>
    </citation>
    <scope>NUCLEOTIDE SEQUENCE [LARGE SCALE GENOMIC DNA]</scope>
    <source>
        <strain evidence="1 3">C-30</strain>
    </source>
</reference>
<gene>
    <name evidence="1" type="ORF">D6C19_11220</name>
    <name evidence="2" type="ORF">E5340_09570</name>
</gene>
<evidence type="ECO:0000313" key="4">
    <source>
        <dbReference type="Proteomes" id="UP000306855"/>
    </source>
</evidence>
<dbReference type="Proteomes" id="UP000289316">
    <property type="component" value="Unassembled WGS sequence"/>
</dbReference>
<comment type="caution">
    <text evidence="1">The sequence shown here is derived from an EMBL/GenBank/DDBJ whole genome shotgun (WGS) entry which is preliminary data.</text>
</comment>
<name>A0A4Q2A0R1_9LACO</name>
<dbReference type="Proteomes" id="UP000306855">
    <property type="component" value="Unassembled WGS sequence"/>
</dbReference>
<dbReference type="OrthoDB" id="9863161at2"/>
<protein>
    <submittedName>
        <fullName evidence="1">Uncharacterized protein</fullName>
    </submittedName>
</protein>
<sequence>MNKKIFVREPYDMHILDEIGEQWAIVTLSDNNQERLFIGGVDFADDTEIGKDAIFANKTGSRKYYEIELALENIESIEVDN</sequence>
<accession>A0A4Q2A0R1</accession>